<evidence type="ECO:0000313" key="4">
    <source>
        <dbReference type="Proteomes" id="UP000028042"/>
    </source>
</evidence>
<dbReference type="KEGG" id="cpat:CLPA_c31270"/>
<evidence type="ECO:0000259" key="1">
    <source>
        <dbReference type="SMART" id="SM00871"/>
    </source>
</evidence>
<evidence type="ECO:0000313" key="3">
    <source>
        <dbReference type="EMBL" id="KRU10811.1"/>
    </source>
</evidence>
<feature type="domain" description="AraC effector-binding" evidence="1">
    <location>
        <begin position="1"/>
        <end position="149"/>
    </location>
</feature>
<gene>
    <name evidence="2" type="ORF">CLPA_c31270</name>
    <name evidence="3" type="ORF">CP6013_00058</name>
</gene>
<dbReference type="InterPro" id="IPR053182">
    <property type="entry name" value="YobU-like_regulator"/>
</dbReference>
<dbReference type="Proteomes" id="UP000030905">
    <property type="component" value="Chromosome"/>
</dbReference>
<dbReference type="Proteomes" id="UP000028042">
    <property type="component" value="Unassembled WGS sequence"/>
</dbReference>
<reference evidence="3 4" key="3">
    <citation type="journal article" name="Genome Announc.">
        <title>Improved Draft Genome Sequence of Clostridium pasteurianum Strain ATCC 6013 (DSM 525) Using a Hybrid Next-Generation Sequencing Approach.</title>
        <authorList>
            <person name="Pyne M.E."/>
            <person name="Utturkar S."/>
            <person name="Brown S.D."/>
            <person name="Moo-Young M."/>
            <person name="Chung D.A."/>
            <person name="Chou C.P."/>
        </authorList>
    </citation>
    <scope>NUCLEOTIDE SEQUENCE [LARGE SCALE GENOMIC DNA]</scope>
    <source>
        <strain evidence="3 4">ATCC 6013</strain>
    </source>
</reference>
<proteinExistence type="predicted"/>
<dbReference type="InterPro" id="IPR029441">
    <property type="entry name" value="Cass2"/>
</dbReference>
<dbReference type="RefSeq" id="WP_003445580.1">
    <property type="nucleotide sequence ID" value="NZ_ANZB01000007.1"/>
</dbReference>
<evidence type="ECO:0000313" key="2">
    <source>
        <dbReference type="EMBL" id="AJA53181.1"/>
    </source>
</evidence>
<dbReference type="SMART" id="SM00871">
    <property type="entry name" value="AraC_E_bind"/>
    <property type="match status" value="1"/>
</dbReference>
<reference evidence="2 5" key="1">
    <citation type="journal article" date="2015" name="Genome Announc.">
        <title>Complete Genome Sequence of the Nitrogen-Fixing and Solvent-Producing Clostridium pasteurianum DSM 525.</title>
        <authorList>
            <person name="Poehlein A."/>
            <person name="Grosse-Honebrink A."/>
            <person name="Zhang Y."/>
            <person name="Minton N.P."/>
            <person name="Daniel R."/>
        </authorList>
    </citation>
    <scope>NUCLEOTIDE SEQUENCE [LARGE SCALE GENOMIC DNA]</scope>
    <source>
        <strain evidence="2">DSM 525</strain>
        <strain evidence="5">DSM 525 / ATCC 6013</strain>
    </source>
</reference>
<dbReference type="SUPFAM" id="SSF55136">
    <property type="entry name" value="Probable bacterial effector-binding domain"/>
    <property type="match status" value="1"/>
</dbReference>
<dbReference type="eggNOG" id="COG3708">
    <property type="taxonomic scope" value="Bacteria"/>
</dbReference>
<dbReference type="AlphaFoldDB" id="A0A0H3JA30"/>
<dbReference type="EMBL" id="CP009268">
    <property type="protein sequence ID" value="AJA53181.1"/>
    <property type="molecule type" value="Genomic_DNA"/>
</dbReference>
<protein>
    <submittedName>
        <fullName evidence="3">Transcription activator effector binding protein</fullName>
    </submittedName>
</protein>
<sequence length="149" mass="17203">MENKLVTIQGFKAVGITYFGNNSNGEIPNLWQVFNSRYNDIKHKSKSMLCYGICDDEMDSQGRFHYTACSQVDSFQDIPEGMETKIVPPGKYLLYTYTGDIKDIGVFYNNLFTKYLPASGHEIDLRPQFELYDSRFMNTGEFDIYIPVK</sequence>
<keyword evidence="5" id="KW-1185">Reference proteome</keyword>
<dbReference type="KEGG" id="cpae:CPAST_c31270"/>
<dbReference type="InterPro" id="IPR010499">
    <property type="entry name" value="AraC_E-bd"/>
</dbReference>
<dbReference type="PATRIC" id="fig|1262449.3.peg.2397"/>
<dbReference type="Pfam" id="PF14526">
    <property type="entry name" value="Cass2"/>
    <property type="match status" value="1"/>
</dbReference>
<dbReference type="InterPro" id="IPR011256">
    <property type="entry name" value="Reg_factor_effector_dom_sf"/>
</dbReference>
<dbReference type="PANTHER" id="PTHR36444:SF2">
    <property type="entry name" value="TRANSCRIPTIONAL REGULATOR PROTEIN YOBU-RELATED"/>
    <property type="match status" value="1"/>
</dbReference>
<name>A0A0H3JA30_CLOPA</name>
<dbReference type="PANTHER" id="PTHR36444">
    <property type="entry name" value="TRANSCRIPTIONAL REGULATOR PROTEIN YOBU-RELATED"/>
    <property type="match status" value="1"/>
</dbReference>
<organism evidence="2 5">
    <name type="scientific">Clostridium pasteurianum DSM 525 = ATCC 6013</name>
    <dbReference type="NCBI Taxonomy" id="1262449"/>
    <lineage>
        <taxon>Bacteria</taxon>
        <taxon>Bacillati</taxon>
        <taxon>Bacillota</taxon>
        <taxon>Clostridia</taxon>
        <taxon>Eubacteriales</taxon>
        <taxon>Clostridiaceae</taxon>
        <taxon>Clostridium</taxon>
    </lineage>
</organism>
<dbReference type="Gene3D" id="3.20.80.10">
    <property type="entry name" value="Regulatory factor, effector binding domain"/>
    <property type="match status" value="1"/>
</dbReference>
<dbReference type="EMBL" id="JPGY02000001">
    <property type="protein sequence ID" value="KRU10811.1"/>
    <property type="molecule type" value="Genomic_DNA"/>
</dbReference>
<accession>A0A0H3JA30</accession>
<evidence type="ECO:0000313" key="5">
    <source>
        <dbReference type="Proteomes" id="UP000030905"/>
    </source>
</evidence>
<dbReference type="GeneID" id="93075235"/>
<reference evidence="3" key="2">
    <citation type="submission" date="2015-10" db="EMBL/GenBank/DDBJ databases">
        <title>Improved Draft Genome Sequence of Clostridium pasteurianum Strain ATCC 6013 (DSM 525) Using a Hybrid Next-Generation Sequencing Approach.</title>
        <authorList>
            <person name="Pyne M.E."/>
            <person name="Utturkar S.M."/>
            <person name="Brown S.D."/>
            <person name="Moo-Young M."/>
            <person name="Chung D.A."/>
            <person name="Chou P.C."/>
        </authorList>
    </citation>
    <scope>NUCLEOTIDE SEQUENCE</scope>
    <source>
        <strain evidence="3">ATCC 6013</strain>
    </source>
</reference>